<feature type="transmembrane region" description="Helical" evidence="2">
    <location>
        <begin position="183"/>
        <end position="202"/>
    </location>
</feature>
<dbReference type="Proteomes" id="UP000631421">
    <property type="component" value="Unassembled WGS sequence"/>
</dbReference>
<dbReference type="EMBL" id="JACJPY010000019">
    <property type="protein sequence ID" value="MBD2150089.1"/>
    <property type="molecule type" value="Genomic_DNA"/>
</dbReference>
<feature type="transmembrane region" description="Helical" evidence="2">
    <location>
        <begin position="59"/>
        <end position="90"/>
    </location>
</feature>
<reference evidence="3" key="2">
    <citation type="submission" date="2020-08" db="EMBL/GenBank/DDBJ databases">
        <authorList>
            <person name="Chen M."/>
            <person name="Teng W."/>
            <person name="Zhao L."/>
            <person name="Hu C."/>
            <person name="Zhou Y."/>
            <person name="Han B."/>
            <person name="Song L."/>
            <person name="Shu W."/>
        </authorList>
    </citation>
    <scope>NUCLEOTIDE SEQUENCE</scope>
    <source>
        <strain evidence="3">FACHB-1277</strain>
    </source>
</reference>
<accession>A0A926US50</accession>
<proteinExistence type="predicted"/>
<keyword evidence="2" id="KW-0472">Membrane</keyword>
<name>A0A926US50_9CYAN</name>
<dbReference type="Pfam" id="PF00805">
    <property type="entry name" value="Pentapeptide"/>
    <property type="match status" value="3"/>
</dbReference>
<dbReference type="SUPFAM" id="SSF141571">
    <property type="entry name" value="Pentapeptide repeat-like"/>
    <property type="match status" value="1"/>
</dbReference>
<dbReference type="InterPro" id="IPR051082">
    <property type="entry name" value="Pentapeptide-BTB/POZ_domain"/>
</dbReference>
<feature type="transmembrane region" description="Helical" evidence="2">
    <location>
        <begin position="208"/>
        <end position="227"/>
    </location>
</feature>
<sequence length="682" mass="74026">MTSTAKNFAGQNLRGRSFKGQHLSGADFSGADLRGADFTDAILRGANFSRVRAGVQKRWLMLQLILSWILSALAGFMSAYAGLFVAVFLTPTNIKAYTFAPGTAAIFIIVAIFIAIIQQGFTAKSFGFVSVAATFSVAIVAVFSGTLAIVGSATVAIAGVIAVSAAGVLVSSVAVAGTVATTLAIVGSMTSAIAGIVAMVVAEQRAEASVGAIVGAVVTLLISVYVTRRTLKYDSKFDVLLKFGIAFAAIGGTSFRGAELSKANFREASLKSTNFQNSQQKITNLHRILWQQAQKLELALLGTSILANREVRELLVTGKPNLSKSYEGLNLRGANLDGVYLEGVNFKRAILSEASFRNANLQWVNLTEAQAIGTDFTGAQMTGVCLEGWSYDHTTKLNDVDCRFVFELEHPNNKGSRERRPHDPEKEFEQGDFTKRYSETLNVVQLLMRNGINREAFIAAWEKLTKEYPDINPDDIQEIKKKGQDVELTIAVPEDTDKGRVEHIFDSNYETQLKEIESKHQARLLEEKDRTIETMKDMYFALAEAKKGDVTVITQTEAKSMAEQNPVTFTARDITNSVVNLGKIKGNVTNAINQIPNKEDSGDIKTLLTQLQEAISADKDLADEDKADALEQVENLAKIALHDKPAEKPTLASKALRALKRIIDNIPAIAKIVETVGKAFGA</sequence>
<gene>
    <name evidence="3" type="ORF">H6F44_08135</name>
</gene>
<evidence type="ECO:0000313" key="4">
    <source>
        <dbReference type="Proteomes" id="UP000631421"/>
    </source>
</evidence>
<feature type="region of interest" description="Disordered" evidence="1">
    <location>
        <begin position="412"/>
        <end position="432"/>
    </location>
</feature>
<dbReference type="InterPro" id="IPR001646">
    <property type="entry name" value="5peptide_repeat"/>
</dbReference>
<keyword evidence="2" id="KW-0812">Transmembrane</keyword>
<keyword evidence="2" id="KW-1133">Transmembrane helix</keyword>
<dbReference type="AlphaFoldDB" id="A0A926US50"/>
<feature type="transmembrane region" description="Helical" evidence="2">
    <location>
        <begin position="96"/>
        <end position="116"/>
    </location>
</feature>
<feature type="transmembrane region" description="Helical" evidence="2">
    <location>
        <begin position="156"/>
        <end position="176"/>
    </location>
</feature>
<evidence type="ECO:0000256" key="2">
    <source>
        <dbReference type="SAM" id="Phobius"/>
    </source>
</evidence>
<dbReference type="PANTHER" id="PTHR14136:SF17">
    <property type="entry name" value="BTB_POZ DOMAIN-CONTAINING PROTEIN KCTD9"/>
    <property type="match status" value="1"/>
</dbReference>
<keyword evidence="4" id="KW-1185">Reference proteome</keyword>
<dbReference type="RefSeq" id="WP_190350458.1">
    <property type="nucleotide sequence ID" value="NZ_JACJPY010000019.1"/>
</dbReference>
<dbReference type="PANTHER" id="PTHR14136">
    <property type="entry name" value="BTB_POZ DOMAIN-CONTAINING PROTEIN KCTD9"/>
    <property type="match status" value="1"/>
</dbReference>
<evidence type="ECO:0000313" key="3">
    <source>
        <dbReference type="EMBL" id="MBD2150089.1"/>
    </source>
</evidence>
<organism evidence="3 4">
    <name type="scientific">Pseudanabaena cinerea FACHB-1277</name>
    <dbReference type="NCBI Taxonomy" id="2949581"/>
    <lineage>
        <taxon>Bacteria</taxon>
        <taxon>Bacillati</taxon>
        <taxon>Cyanobacteriota</taxon>
        <taxon>Cyanophyceae</taxon>
        <taxon>Pseudanabaenales</taxon>
        <taxon>Pseudanabaenaceae</taxon>
        <taxon>Pseudanabaena</taxon>
        <taxon>Pseudanabaena cinerea</taxon>
    </lineage>
</organism>
<feature type="transmembrane region" description="Helical" evidence="2">
    <location>
        <begin position="128"/>
        <end position="150"/>
    </location>
</feature>
<feature type="transmembrane region" description="Helical" evidence="2">
    <location>
        <begin position="239"/>
        <end position="258"/>
    </location>
</feature>
<protein>
    <submittedName>
        <fullName evidence="3">Pentapeptide repeat-containing protein</fullName>
    </submittedName>
</protein>
<evidence type="ECO:0000256" key="1">
    <source>
        <dbReference type="SAM" id="MobiDB-lite"/>
    </source>
</evidence>
<comment type="caution">
    <text evidence="3">The sequence shown here is derived from an EMBL/GenBank/DDBJ whole genome shotgun (WGS) entry which is preliminary data.</text>
</comment>
<dbReference type="Gene3D" id="2.160.20.80">
    <property type="entry name" value="E3 ubiquitin-protein ligase SopA"/>
    <property type="match status" value="2"/>
</dbReference>
<reference evidence="3" key="1">
    <citation type="journal article" date="2015" name="ISME J.">
        <title>Draft Genome Sequence of Streptomyces incarnatus NRRL8089, which Produces the Nucleoside Antibiotic Sinefungin.</title>
        <authorList>
            <person name="Oshima K."/>
            <person name="Hattori M."/>
            <person name="Shimizu H."/>
            <person name="Fukuda K."/>
            <person name="Nemoto M."/>
            <person name="Inagaki K."/>
            <person name="Tamura T."/>
        </authorList>
    </citation>
    <scope>NUCLEOTIDE SEQUENCE</scope>
    <source>
        <strain evidence="3">FACHB-1277</strain>
    </source>
</reference>